<keyword evidence="7" id="KW-1185">Reference proteome</keyword>
<evidence type="ECO:0000313" key="7">
    <source>
        <dbReference type="Proteomes" id="UP000266673"/>
    </source>
</evidence>
<dbReference type="AlphaFoldDB" id="A0A397V409"/>
<dbReference type="GO" id="GO:0051082">
    <property type="term" value="F:unfolded protein binding"/>
    <property type="evidence" value="ECO:0007669"/>
    <property type="project" value="TreeGrafter"/>
</dbReference>
<evidence type="ECO:0000256" key="1">
    <source>
        <dbReference type="ARBA" id="ARBA00004173"/>
    </source>
</evidence>
<comment type="caution">
    <text evidence="6">The sequence shown here is derived from an EMBL/GenBank/DDBJ whole genome shotgun (WGS) entry which is preliminary data.</text>
</comment>
<proteinExistence type="inferred from homology"/>
<dbReference type="PANTHER" id="PTHR13194">
    <property type="entry name" value="COMPLEX I INTERMEDIATE-ASSOCIATED PROTEIN 30"/>
    <property type="match status" value="1"/>
</dbReference>
<evidence type="ECO:0000259" key="5">
    <source>
        <dbReference type="Pfam" id="PF08547"/>
    </source>
</evidence>
<accession>A0A397V409</accession>
<organism evidence="6 7">
    <name type="scientific">Gigaspora rosea</name>
    <dbReference type="NCBI Taxonomy" id="44941"/>
    <lineage>
        <taxon>Eukaryota</taxon>
        <taxon>Fungi</taxon>
        <taxon>Fungi incertae sedis</taxon>
        <taxon>Mucoromycota</taxon>
        <taxon>Glomeromycotina</taxon>
        <taxon>Glomeromycetes</taxon>
        <taxon>Diversisporales</taxon>
        <taxon>Gigasporaceae</taxon>
        <taxon>Gigaspora</taxon>
    </lineage>
</organism>
<dbReference type="GO" id="GO:0006120">
    <property type="term" value="P:mitochondrial electron transport, NADH to ubiquinone"/>
    <property type="evidence" value="ECO:0007669"/>
    <property type="project" value="TreeGrafter"/>
</dbReference>
<comment type="similarity">
    <text evidence="2">Belongs to the CIA30 family.</text>
</comment>
<reference evidence="6 7" key="1">
    <citation type="submission" date="2018-06" db="EMBL/GenBank/DDBJ databases">
        <title>Comparative genomics reveals the genomic features of Rhizophagus irregularis, R. cerebriforme, R. diaphanum and Gigaspora rosea, and their symbiotic lifestyle signature.</title>
        <authorList>
            <person name="Morin E."/>
            <person name="San Clemente H."/>
            <person name="Chen E.C.H."/>
            <person name="De La Providencia I."/>
            <person name="Hainaut M."/>
            <person name="Kuo A."/>
            <person name="Kohler A."/>
            <person name="Murat C."/>
            <person name="Tang N."/>
            <person name="Roy S."/>
            <person name="Loubradou J."/>
            <person name="Henrissat B."/>
            <person name="Grigoriev I.V."/>
            <person name="Corradi N."/>
            <person name="Roux C."/>
            <person name="Martin F.M."/>
        </authorList>
    </citation>
    <scope>NUCLEOTIDE SEQUENCE [LARGE SCALE GENOMIC DNA]</scope>
    <source>
        <strain evidence="6 7">DAOM 194757</strain>
    </source>
</reference>
<dbReference type="InterPro" id="IPR008979">
    <property type="entry name" value="Galactose-bd-like_sf"/>
</dbReference>
<keyword evidence="4" id="KW-0143">Chaperone</keyword>
<dbReference type="STRING" id="44941.A0A397V409"/>
<dbReference type="InterPro" id="IPR039131">
    <property type="entry name" value="NDUFAF1"/>
</dbReference>
<evidence type="ECO:0000256" key="3">
    <source>
        <dbReference type="ARBA" id="ARBA00023128"/>
    </source>
</evidence>
<gene>
    <name evidence="6" type="ORF">C2G38_2001990</name>
</gene>
<comment type="subcellular location">
    <subcellularLocation>
        <location evidence="1">Mitochondrion</location>
    </subcellularLocation>
</comment>
<sequence length="225" mass="25681">MFGYFKRSLDVAKETGAKILKADPLPWSKEQLLLSLNSQEDLKKWAIGCDKDIGGYSNASLELTPEGKVKFSGNISLELPKNNPRIEKSGYAAIKSKGRGSTLFGTPCWDTTLYRYLSIRAKGDNKKYLVNIQTDGPVISDLFQHRLFLRKPGEWETIMIPFTDFILTNHGVIQEPQIEMYRERVRTIGISLLMQPGPFCLELDWIKMINTDETIGDYDRIHFGR</sequence>
<dbReference type="GO" id="GO:0010257">
    <property type="term" value="P:NADH dehydrogenase complex assembly"/>
    <property type="evidence" value="ECO:0007669"/>
    <property type="project" value="TreeGrafter"/>
</dbReference>
<dbReference type="SUPFAM" id="SSF49785">
    <property type="entry name" value="Galactose-binding domain-like"/>
    <property type="match status" value="1"/>
</dbReference>
<dbReference type="InterPro" id="IPR013857">
    <property type="entry name" value="NADH-UbQ_OxRdtase-assoc_prot30"/>
</dbReference>
<dbReference type="GO" id="GO:0005739">
    <property type="term" value="C:mitochondrion"/>
    <property type="evidence" value="ECO:0007669"/>
    <property type="project" value="UniProtKB-SubCell"/>
</dbReference>
<protein>
    <submittedName>
        <fullName evidence="6">Complex I intermediate-associated protein 30-domain-containing protein</fullName>
    </submittedName>
</protein>
<dbReference type="OrthoDB" id="42561at2759"/>
<dbReference type="EMBL" id="QKWP01000702">
    <property type="protein sequence ID" value="RIB16097.1"/>
    <property type="molecule type" value="Genomic_DNA"/>
</dbReference>
<feature type="domain" description="NADH:ubiquinone oxidoreductase intermediate-associated protein 30" evidence="5">
    <location>
        <begin position="36"/>
        <end position="203"/>
    </location>
</feature>
<dbReference type="Proteomes" id="UP000266673">
    <property type="component" value="Unassembled WGS sequence"/>
</dbReference>
<evidence type="ECO:0000256" key="2">
    <source>
        <dbReference type="ARBA" id="ARBA00007884"/>
    </source>
</evidence>
<keyword evidence="3" id="KW-0496">Mitochondrion</keyword>
<dbReference type="PANTHER" id="PTHR13194:SF18">
    <property type="entry name" value="COMPLEX I INTERMEDIATE-ASSOCIATED PROTEIN 30, MITOCHONDRIAL"/>
    <property type="match status" value="1"/>
</dbReference>
<dbReference type="Pfam" id="PF08547">
    <property type="entry name" value="CIA30"/>
    <property type="match status" value="1"/>
</dbReference>
<evidence type="ECO:0000256" key="4">
    <source>
        <dbReference type="ARBA" id="ARBA00023186"/>
    </source>
</evidence>
<evidence type="ECO:0000313" key="6">
    <source>
        <dbReference type="EMBL" id="RIB16097.1"/>
    </source>
</evidence>
<name>A0A397V409_9GLOM</name>